<dbReference type="InterPro" id="IPR057169">
    <property type="entry name" value="DUF7847"/>
</dbReference>
<gene>
    <name evidence="3" type="ORF">GCM10009020_18440</name>
</gene>
<keyword evidence="1" id="KW-1133">Transmembrane helix</keyword>
<feature type="transmembrane region" description="Helical" evidence="1">
    <location>
        <begin position="97"/>
        <end position="130"/>
    </location>
</feature>
<feature type="transmembrane region" description="Helical" evidence="1">
    <location>
        <begin position="388"/>
        <end position="413"/>
    </location>
</feature>
<feature type="transmembrane region" description="Helical" evidence="1">
    <location>
        <begin position="433"/>
        <end position="453"/>
    </location>
</feature>
<accession>A0AAV3T9Y9</accession>
<proteinExistence type="predicted"/>
<evidence type="ECO:0000313" key="4">
    <source>
        <dbReference type="Proteomes" id="UP001500420"/>
    </source>
</evidence>
<feature type="transmembrane region" description="Helical" evidence="1">
    <location>
        <begin position="180"/>
        <end position="200"/>
    </location>
</feature>
<feature type="transmembrane region" description="Helical" evidence="1">
    <location>
        <begin position="21"/>
        <end position="48"/>
    </location>
</feature>
<dbReference type="Pfam" id="PF01944">
    <property type="entry name" value="SpoIIM"/>
    <property type="match status" value="1"/>
</dbReference>
<keyword evidence="4" id="KW-1185">Reference proteome</keyword>
<feature type="transmembrane region" description="Helical" evidence="1">
    <location>
        <begin position="150"/>
        <end position="174"/>
    </location>
</feature>
<name>A0AAV3T9Y9_9EURY</name>
<dbReference type="InterPro" id="IPR002798">
    <property type="entry name" value="SpoIIM-like"/>
</dbReference>
<dbReference type="EMBL" id="BAAADV010000003">
    <property type="protein sequence ID" value="GAA0672129.1"/>
    <property type="molecule type" value="Genomic_DNA"/>
</dbReference>
<evidence type="ECO:0000259" key="2">
    <source>
        <dbReference type="Pfam" id="PF25231"/>
    </source>
</evidence>
<feature type="transmembrane region" description="Helical" evidence="1">
    <location>
        <begin position="328"/>
        <end position="348"/>
    </location>
</feature>
<feature type="transmembrane region" description="Helical" evidence="1">
    <location>
        <begin position="473"/>
        <end position="496"/>
    </location>
</feature>
<comment type="caution">
    <text evidence="3">The sequence shown here is derived from an EMBL/GenBank/DDBJ whole genome shotgun (WGS) entry which is preliminary data.</text>
</comment>
<dbReference type="Pfam" id="PF25231">
    <property type="entry name" value="DUF7847"/>
    <property type="match status" value="1"/>
</dbReference>
<feature type="transmembrane region" description="Helical" evidence="1">
    <location>
        <begin position="354"/>
        <end position="376"/>
    </location>
</feature>
<dbReference type="RefSeq" id="WP_343773704.1">
    <property type="nucleotide sequence ID" value="NZ_BAAADV010000003.1"/>
</dbReference>
<keyword evidence="1" id="KW-0472">Membrane</keyword>
<feature type="domain" description="DUF7847" evidence="2">
    <location>
        <begin position="1"/>
        <end position="276"/>
    </location>
</feature>
<dbReference type="AlphaFoldDB" id="A0AAV3T9Y9"/>
<evidence type="ECO:0000313" key="3">
    <source>
        <dbReference type="EMBL" id="GAA0672129.1"/>
    </source>
</evidence>
<organism evidence="3 4">
    <name type="scientific">Natronoarchaeum mannanilyticum</name>
    <dbReference type="NCBI Taxonomy" id="926360"/>
    <lineage>
        <taxon>Archaea</taxon>
        <taxon>Methanobacteriati</taxon>
        <taxon>Methanobacteriota</taxon>
        <taxon>Stenosarchaea group</taxon>
        <taxon>Halobacteria</taxon>
        <taxon>Halobacteriales</taxon>
        <taxon>Natronoarchaeaceae</taxon>
    </lineage>
</organism>
<protein>
    <recommendedName>
        <fullName evidence="2">DUF7847 domain-containing protein</fullName>
    </recommendedName>
</protein>
<dbReference type="PANTHER" id="PTHR35337">
    <property type="entry name" value="SLR1478 PROTEIN"/>
    <property type="match status" value="1"/>
</dbReference>
<evidence type="ECO:0000256" key="1">
    <source>
        <dbReference type="SAM" id="Phobius"/>
    </source>
</evidence>
<feature type="transmembrane region" description="Helical" evidence="1">
    <location>
        <begin position="237"/>
        <end position="257"/>
    </location>
</feature>
<dbReference type="Proteomes" id="UP001500420">
    <property type="component" value="Unassembled WGS sequence"/>
</dbReference>
<sequence>MHIGDAVRAAFRGYRSRPSGVLPYYLLGASTAALVQTAWLVGVAAAYLTLSAQGNLAPIREELRAIGPVQIDDPASYEGSTAGLEAAAEAAVTPELLAVFAATGLVAIVVSLLANAVVGAGQVHAVYGVLRGRDPIRAGVEGIARDAVTFVALLVLQLLAMAVVIGVSIGGLAAGLGAGAASALLAFALLPALLVALLAVRLVFLFARQAVVVDGVGAVAGVRRSVGYARSNPADAVVYLLVSLGVLLVLAMLSAGLSSVGMSAVGSPIGLLVVFPLLAFVKTALYAEHATGRMPQSPKARGTIRERLTDEFRRGAAALRRFVVARPLLQAASGAVFALGGLAGWRFAAGVDGVLQASITARLAGWFPPAAFLNLAANNWQVGVAQAYAGFLGGIPTVASLLFNGLFLGALARIEVDPVELLTFVAPHGVVEIPGLIVAGAVGLHLGGVGVRAATGRADRADLASAVARAYRILIGLALVFLVAGAIEAFVSPYYAGLLGI</sequence>
<feature type="transmembrane region" description="Helical" evidence="1">
    <location>
        <begin position="269"/>
        <end position="287"/>
    </location>
</feature>
<reference evidence="3 4" key="1">
    <citation type="journal article" date="2019" name="Int. J. Syst. Evol. Microbiol.">
        <title>The Global Catalogue of Microorganisms (GCM) 10K type strain sequencing project: providing services to taxonomists for standard genome sequencing and annotation.</title>
        <authorList>
            <consortium name="The Broad Institute Genomics Platform"/>
            <consortium name="The Broad Institute Genome Sequencing Center for Infectious Disease"/>
            <person name="Wu L."/>
            <person name="Ma J."/>
        </authorList>
    </citation>
    <scope>NUCLEOTIDE SEQUENCE [LARGE SCALE GENOMIC DNA]</scope>
    <source>
        <strain evidence="3 4">JCM 16328</strain>
    </source>
</reference>
<dbReference type="PANTHER" id="PTHR35337:SF1">
    <property type="entry name" value="SLR1478 PROTEIN"/>
    <property type="match status" value="1"/>
</dbReference>
<keyword evidence="1" id="KW-0812">Transmembrane</keyword>